<comment type="caution">
    <text evidence="1">The sequence shown here is derived from an EMBL/GenBank/DDBJ whole genome shotgun (WGS) entry which is preliminary data.</text>
</comment>
<dbReference type="EMBL" id="JQBK01000061">
    <property type="protein sequence ID" value="KRN81732.1"/>
    <property type="molecule type" value="Genomic_DNA"/>
</dbReference>
<dbReference type="AlphaFoldDB" id="A0A0R2K683"/>
<organism evidence="1 2">
    <name type="scientific">Ligilactobacillus acidipiscis</name>
    <dbReference type="NCBI Taxonomy" id="89059"/>
    <lineage>
        <taxon>Bacteria</taxon>
        <taxon>Bacillati</taxon>
        <taxon>Bacillota</taxon>
        <taxon>Bacilli</taxon>
        <taxon>Lactobacillales</taxon>
        <taxon>Lactobacillaceae</taxon>
        <taxon>Ligilactobacillus</taxon>
    </lineage>
</organism>
<name>A0A0R2K683_9LACO</name>
<reference evidence="1 2" key="1">
    <citation type="journal article" date="2015" name="Genome Announc.">
        <title>Expanding the biotechnology potential of lactobacilli through comparative genomics of 213 strains and associated genera.</title>
        <authorList>
            <person name="Sun Z."/>
            <person name="Harris H.M."/>
            <person name="McCann A."/>
            <person name="Guo C."/>
            <person name="Argimon S."/>
            <person name="Zhang W."/>
            <person name="Yang X."/>
            <person name="Jeffery I.B."/>
            <person name="Cooney J.C."/>
            <person name="Kagawa T.F."/>
            <person name="Liu W."/>
            <person name="Song Y."/>
            <person name="Salvetti E."/>
            <person name="Wrobel A."/>
            <person name="Rasinkangas P."/>
            <person name="Parkhill J."/>
            <person name="Rea M.C."/>
            <person name="O'Sullivan O."/>
            <person name="Ritari J."/>
            <person name="Douillard F.P."/>
            <person name="Paul Ross R."/>
            <person name="Yang R."/>
            <person name="Briner A.E."/>
            <person name="Felis G.E."/>
            <person name="de Vos W.M."/>
            <person name="Barrangou R."/>
            <person name="Klaenhammer T.R."/>
            <person name="Caufield P.W."/>
            <person name="Cui Y."/>
            <person name="Zhang H."/>
            <person name="O'Toole P.W."/>
        </authorList>
    </citation>
    <scope>NUCLEOTIDE SEQUENCE [LARGE SCALE GENOMIC DNA]</scope>
    <source>
        <strain evidence="1 2">DSM 15353</strain>
    </source>
</reference>
<protein>
    <submittedName>
        <fullName evidence="1">Uncharacterized protein</fullName>
    </submittedName>
</protein>
<proteinExistence type="predicted"/>
<evidence type="ECO:0000313" key="2">
    <source>
        <dbReference type="Proteomes" id="UP000051491"/>
    </source>
</evidence>
<sequence length="55" mass="6452">MIDDQLKIYLYLNNKLKNIFIAEDVIVKRVTRIELATSAWEAGILPLNYTRNNKN</sequence>
<dbReference type="Proteomes" id="UP000051491">
    <property type="component" value="Unassembled WGS sequence"/>
</dbReference>
<gene>
    <name evidence="1" type="ORF">IV43_GL001797</name>
</gene>
<accession>A0A0R2K683</accession>
<evidence type="ECO:0000313" key="1">
    <source>
        <dbReference type="EMBL" id="KRN81732.1"/>
    </source>
</evidence>